<gene>
    <name evidence="2" type="ORF">ACN38_g6362</name>
</gene>
<protein>
    <submittedName>
        <fullName evidence="2">Uncharacterized protein</fullName>
    </submittedName>
</protein>
<organism evidence="2 3">
    <name type="scientific">Penicillium nordicum</name>
    <dbReference type="NCBI Taxonomy" id="229535"/>
    <lineage>
        <taxon>Eukaryota</taxon>
        <taxon>Fungi</taxon>
        <taxon>Dikarya</taxon>
        <taxon>Ascomycota</taxon>
        <taxon>Pezizomycotina</taxon>
        <taxon>Eurotiomycetes</taxon>
        <taxon>Eurotiomycetidae</taxon>
        <taxon>Eurotiales</taxon>
        <taxon>Aspergillaceae</taxon>
        <taxon>Penicillium</taxon>
    </lineage>
</organism>
<comment type="caution">
    <text evidence="2">The sequence shown here is derived from an EMBL/GenBank/DDBJ whole genome shotgun (WGS) entry which is preliminary data.</text>
</comment>
<name>A0A0M9WFC2_9EURO</name>
<reference evidence="2 3" key="1">
    <citation type="submission" date="2015-08" db="EMBL/GenBank/DDBJ databases">
        <title>Genome sequencing of Penicillium nordicum.</title>
        <authorList>
            <person name="Nguyen H.D."/>
            <person name="Seifert K.A."/>
        </authorList>
    </citation>
    <scope>NUCLEOTIDE SEQUENCE [LARGE SCALE GENOMIC DNA]</scope>
    <source>
        <strain evidence="2 3">DAOMC 185683</strain>
    </source>
</reference>
<evidence type="ECO:0000256" key="1">
    <source>
        <dbReference type="SAM" id="MobiDB-lite"/>
    </source>
</evidence>
<keyword evidence="3" id="KW-1185">Reference proteome</keyword>
<dbReference type="EMBL" id="LHQQ01000098">
    <property type="protein sequence ID" value="KOS42749.1"/>
    <property type="molecule type" value="Genomic_DNA"/>
</dbReference>
<dbReference type="Proteomes" id="UP000037696">
    <property type="component" value="Unassembled WGS sequence"/>
</dbReference>
<sequence>MVGCVWNSCIRTCYLAPCTLLGPITSPPGERPESLVLVLVVGDDPALFRRPDGHENQLHSPGQQQKNPGALSSSIQRTIFQYHQLVIVIAFQGNMDKWWTFASLHAL</sequence>
<feature type="region of interest" description="Disordered" evidence="1">
    <location>
        <begin position="50"/>
        <end position="71"/>
    </location>
</feature>
<dbReference type="AlphaFoldDB" id="A0A0M9WFC2"/>
<evidence type="ECO:0000313" key="3">
    <source>
        <dbReference type="Proteomes" id="UP000037696"/>
    </source>
</evidence>
<proteinExistence type="predicted"/>
<feature type="compositionally biased region" description="Polar residues" evidence="1">
    <location>
        <begin position="58"/>
        <end position="71"/>
    </location>
</feature>
<accession>A0A0M9WFC2</accession>
<evidence type="ECO:0000313" key="2">
    <source>
        <dbReference type="EMBL" id="KOS42749.1"/>
    </source>
</evidence>